<name>A0A6G0Y566_APHCR</name>
<gene>
    <name evidence="1" type="ORF">FWK35_00015436</name>
</gene>
<dbReference type="AlphaFoldDB" id="A0A6G0Y566"/>
<proteinExistence type="predicted"/>
<sequence>MSTSSSATKTALRGYNNIYLIGSVQNQIIGSKLPSNRQKLDDLFDISHANVLNMIQNEEDKKLLLLQRQKGPGCMLGTDYKLAVKEKKIIRKLKNIEQQKKREHSETDALCIEAIGHDISKLKINRSTLQRKRAMFHETKAKELKINFNVLKLDYVVLHWDGKLLPDLCEK</sequence>
<dbReference type="OrthoDB" id="8044640at2759"/>
<keyword evidence="2" id="KW-1185">Reference proteome</keyword>
<comment type="caution">
    <text evidence="1">The sequence shown here is derived from an EMBL/GenBank/DDBJ whole genome shotgun (WGS) entry which is preliminary data.</text>
</comment>
<organism evidence="1 2">
    <name type="scientific">Aphis craccivora</name>
    <name type="common">Cowpea aphid</name>
    <dbReference type="NCBI Taxonomy" id="307492"/>
    <lineage>
        <taxon>Eukaryota</taxon>
        <taxon>Metazoa</taxon>
        <taxon>Ecdysozoa</taxon>
        <taxon>Arthropoda</taxon>
        <taxon>Hexapoda</taxon>
        <taxon>Insecta</taxon>
        <taxon>Pterygota</taxon>
        <taxon>Neoptera</taxon>
        <taxon>Paraneoptera</taxon>
        <taxon>Hemiptera</taxon>
        <taxon>Sternorrhyncha</taxon>
        <taxon>Aphidomorpha</taxon>
        <taxon>Aphidoidea</taxon>
        <taxon>Aphididae</taxon>
        <taxon>Aphidini</taxon>
        <taxon>Aphis</taxon>
        <taxon>Aphis</taxon>
    </lineage>
</organism>
<evidence type="ECO:0000313" key="1">
    <source>
        <dbReference type="EMBL" id="KAF0749193.1"/>
    </source>
</evidence>
<accession>A0A6G0Y566</accession>
<reference evidence="1 2" key="1">
    <citation type="submission" date="2019-08" db="EMBL/GenBank/DDBJ databases">
        <title>Whole genome of Aphis craccivora.</title>
        <authorList>
            <person name="Voronova N.V."/>
            <person name="Shulinski R.S."/>
            <person name="Bandarenka Y.V."/>
            <person name="Zhorov D.G."/>
            <person name="Warner D."/>
        </authorList>
    </citation>
    <scope>NUCLEOTIDE SEQUENCE [LARGE SCALE GENOMIC DNA]</scope>
    <source>
        <strain evidence="1">180601</strain>
        <tissue evidence="1">Whole Body</tissue>
    </source>
</reference>
<feature type="non-terminal residue" evidence="1">
    <location>
        <position position="171"/>
    </location>
</feature>
<dbReference type="Proteomes" id="UP000478052">
    <property type="component" value="Unassembled WGS sequence"/>
</dbReference>
<protein>
    <submittedName>
        <fullName evidence="1">Uncharacterized protein</fullName>
    </submittedName>
</protein>
<evidence type="ECO:0000313" key="2">
    <source>
        <dbReference type="Proteomes" id="UP000478052"/>
    </source>
</evidence>
<dbReference type="EMBL" id="VUJU01006189">
    <property type="protein sequence ID" value="KAF0749193.1"/>
    <property type="molecule type" value="Genomic_DNA"/>
</dbReference>